<feature type="domain" description="Protein kinase" evidence="7">
    <location>
        <begin position="15"/>
        <end position="244"/>
    </location>
</feature>
<dbReference type="Pfam" id="PF00069">
    <property type="entry name" value="Pkinase"/>
    <property type="match status" value="1"/>
</dbReference>
<keyword evidence="8" id="KW-0723">Serine/threonine-protein kinase</keyword>
<feature type="compositionally biased region" description="Low complexity" evidence="6">
    <location>
        <begin position="558"/>
        <end position="596"/>
    </location>
</feature>
<sequence>MHPLRPGDPERLGAHTLSGRLDEGPRGVAYLGKESEDGPTRVIKLLPAVPGAGPQDAERYKGVQRISSVYVARTLDAGMHDEQPYIVREHIEGRSLAEAVAADGPLDGDTLERVAVGVLTALTAVHLAGVTHRGLTPHNVLLAADGPRVTDIDLGEAAGELGYRSPEQLSGLGYGPYADVFAWAATIVFAATGQPPFGHDAQAVLNGEPEVGALAEPLRRVVLSALSKDVAQRPTTYTALLQLLGDKSGAAAPRVGVVATVPPPPQAPEGELFPPQTIQLPPLEAPTEHQALAEHQAPLEGVPVPQQTWGPPPVPQQGPWEGAPGGQQPPSQVWQAPTQHGGGAAPRRKSFPIGLAAAVTAVALLSGVGLWGAGHYAKLEPVSNSAAEAKKGGTLAIGGGGGDSSTQGQGQPQQQLPGQPNPQQSQPDVTVPWASASPDPTDVAPLVLPTDYPSSAPTAPEFSTVPTPQPILTQPVTQPTVTQPAAQPTATQPTATPSERKNRKHRPTPTPTESKDPTPTQEPTKSKDPDPTPTQEPTKTREPEPTPTKTTEEPRPTPTKTTQSPKPTPTKTTAKPTPTPTKTTAKPTPTKTTAKPTPTPPKTNPYTPAQVCGGGFSVQRSGAFSGGVTYQLYNSGTGENCVVTMKTANVGQKTPVSATLDVQGGGSRTDSGSYEYYAGPVKLPAKGKCVKFSGSAGSGSTNAGYSNCG</sequence>
<feature type="region of interest" description="Disordered" evidence="6">
    <location>
        <begin position="1"/>
        <end position="25"/>
    </location>
</feature>
<keyword evidence="9" id="KW-1185">Reference proteome</keyword>
<dbReference type="GO" id="GO:0004674">
    <property type="term" value="F:protein serine/threonine kinase activity"/>
    <property type="evidence" value="ECO:0007669"/>
    <property type="project" value="UniProtKB-KW"/>
</dbReference>
<evidence type="ECO:0000256" key="1">
    <source>
        <dbReference type="ARBA" id="ARBA00012513"/>
    </source>
</evidence>
<proteinExistence type="predicted"/>
<dbReference type="EC" id="2.7.11.1" evidence="1"/>
<feature type="region of interest" description="Disordered" evidence="6">
    <location>
        <begin position="393"/>
        <end position="608"/>
    </location>
</feature>
<feature type="compositionally biased region" description="Polar residues" evidence="6">
    <location>
        <begin position="328"/>
        <end position="338"/>
    </location>
</feature>
<keyword evidence="5" id="KW-0067">ATP-binding</keyword>
<dbReference type="InterPro" id="IPR050660">
    <property type="entry name" value="NEK_Ser/Thr_kinase"/>
</dbReference>
<evidence type="ECO:0000256" key="5">
    <source>
        <dbReference type="ARBA" id="ARBA00022840"/>
    </source>
</evidence>
<feature type="compositionally biased region" description="Basic and acidic residues" evidence="6">
    <location>
        <begin position="538"/>
        <end position="555"/>
    </location>
</feature>
<keyword evidence="4 8" id="KW-0418">Kinase</keyword>
<dbReference type="RefSeq" id="WP_219531264.1">
    <property type="nucleotide sequence ID" value="NZ_JAHKRM010000011.1"/>
</dbReference>
<evidence type="ECO:0000256" key="2">
    <source>
        <dbReference type="ARBA" id="ARBA00022679"/>
    </source>
</evidence>
<dbReference type="CDD" id="cd14014">
    <property type="entry name" value="STKc_PknB_like"/>
    <property type="match status" value="1"/>
</dbReference>
<organism evidence="8 9">
    <name type="scientific">Nonomuraea guangzhouensis</name>
    <dbReference type="NCBI Taxonomy" id="1291555"/>
    <lineage>
        <taxon>Bacteria</taxon>
        <taxon>Bacillati</taxon>
        <taxon>Actinomycetota</taxon>
        <taxon>Actinomycetes</taxon>
        <taxon>Streptosporangiales</taxon>
        <taxon>Streptosporangiaceae</taxon>
        <taxon>Nonomuraea</taxon>
    </lineage>
</organism>
<evidence type="ECO:0000256" key="3">
    <source>
        <dbReference type="ARBA" id="ARBA00022741"/>
    </source>
</evidence>
<evidence type="ECO:0000313" key="8">
    <source>
        <dbReference type="EMBL" id="MFD1542280.1"/>
    </source>
</evidence>
<keyword evidence="2" id="KW-0808">Transferase</keyword>
<comment type="caution">
    <text evidence="8">The sequence shown here is derived from an EMBL/GenBank/DDBJ whole genome shotgun (WGS) entry which is preliminary data.</text>
</comment>
<keyword evidence="3" id="KW-0547">Nucleotide-binding</keyword>
<reference evidence="9" key="1">
    <citation type="journal article" date="2019" name="Int. J. Syst. Evol. Microbiol.">
        <title>The Global Catalogue of Microorganisms (GCM) 10K type strain sequencing project: providing services to taxonomists for standard genome sequencing and annotation.</title>
        <authorList>
            <consortium name="The Broad Institute Genomics Platform"/>
            <consortium name="The Broad Institute Genome Sequencing Center for Infectious Disease"/>
            <person name="Wu L."/>
            <person name="Ma J."/>
        </authorList>
    </citation>
    <scope>NUCLEOTIDE SEQUENCE [LARGE SCALE GENOMIC DNA]</scope>
    <source>
        <strain evidence="9">CGMCC 1.15399</strain>
    </source>
</reference>
<feature type="compositionally biased region" description="Low complexity" evidence="6">
    <location>
        <begin position="464"/>
        <end position="497"/>
    </location>
</feature>
<feature type="compositionally biased region" description="Basic and acidic residues" evidence="6">
    <location>
        <begin position="1"/>
        <end position="13"/>
    </location>
</feature>
<name>A0ABW4GI59_9ACTN</name>
<dbReference type="Proteomes" id="UP001597097">
    <property type="component" value="Unassembled WGS sequence"/>
</dbReference>
<evidence type="ECO:0000256" key="6">
    <source>
        <dbReference type="SAM" id="MobiDB-lite"/>
    </source>
</evidence>
<evidence type="ECO:0000256" key="4">
    <source>
        <dbReference type="ARBA" id="ARBA00022777"/>
    </source>
</evidence>
<dbReference type="InterPro" id="IPR000719">
    <property type="entry name" value="Prot_kinase_dom"/>
</dbReference>
<dbReference type="SMART" id="SM00220">
    <property type="entry name" value="S_TKc"/>
    <property type="match status" value="1"/>
</dbReference>
<gene>
    <name evidence="8" type="ORF">ACFSJ0_34875</name>
</gene>
<feature type="region of interest" description="Disordered" evidence="6">
    <location>
        <begin position="259"/>
        <end position="281"/>
    </location>
</feature>
<accession>A0ABW4GI59</accession>
<dbReference type="PANTHER" id="PTHR43671">
    <property type="entry name" value="SERINE/THREONINE-PROTEIN KINASE NEK"/>
    <property type="match status" value="1"/>
</dbReference>
<evidence type="ECO:0000313" key="9">
    <source>
        <dbReference type="Proteomes" id="UP001597097"/>
    </source>
</evidence>
<dbReference type="PROSITE" id="PS50011">
    <property type="entry name" value="PROTEIN_KINASE_DOM"/>
    <property type="match status" value="1"/>
</dbReference>
<feature type="compositionally biased region" description="Low complexity" evidence="6">
    <location>
        <begin position="404"/>
        <end position="427"/>
    </location>
</feature>
<evidence type="ECO:0000259" key="7">
    <source>
        <dbReference type="PROSITE" id="PS50011"/>
    </source>
</evidence>
<feature type="region of interest" description="Disordered" evidence="6">
    <location>
        <begin position="302"/>
        <end position="347"/>
    </location>
</feature>
<dbReference type="PANTHER" id="PTHR43671:SF13">
    <property type="entry name" value="SERINE_THREONINE-PROTEIN KINASE NEK2"/>
    <property type="match status" value="1"/>
</dbReference>
<protein>
    <recommendedName>
        <fullName evidence="1">non-specific serine/threonine protein kinase</fullName>
        <ecNumber evidence="1">2.7.11.1</ecNumber>
    </recommendedName>
</protein>
<dbReference type="EMBL" id="JBHUCM010000031">
    <property type="protein sequence ID" value="MFD1542280.1"/>
    <property type="molecule type" value="Genomic_DNA"/>
</dbReference>